<dbReference type="AlphaFoldDB" id="A0A1C1D1M4"/>
<dbReference type="OrthoDB" id="302966at2759"/>
<gene>
    <name evidence="1" type="ORF">CLCR_11443</name>
</gene>
<evidence type="ECO:0000313" key="2">
    <source>
        <dbReference type="Proteomes" id="UP000094526"/>
    </source>
</evidence>
<protein>
    <recommendedName>
        <fullName evidence="3">L-ascorbic acid binding protein</fullName>
    </recommendedName>
</protein>
<name>A0A1C1D1M4_9EURO</name>
<accession>A0A1C1D1M4</accession>
<dbReference type="EMBL" id="LGRB01000003">
    <property type="protein sequence ID" value="OCT54773.1"/>
    <property type="molecule type" value="Genomic_DNA"/>
</dbReference>
<evidence type="ECO:0008006" key="3">
    <source>
        <dbReference type="Google" id="ProtNLM"/>
    </source>
</evidence>
<comment type="caution">
    <text evidence="1">The sequence shown here is derived from an EMBL/GenBank/DDBJ whole genome shotgun (WGS) entry which is preliminary data.</text>
</comment>
<dbReference type="Proteomes" id="UP000094526">
    <property type="component" value="Unassembled WGS sequence"/>
</dbReference>
<dbReference type="eggNOG" id="ENOG502RXQC">
    <property type="taxonomic scope" value="Eukaryota"/>
</dbReference>
<evidence type="ECO:0000313" key="1">
    <source>
        <dbReference type="EMBL" id="OCT54773.1"/>
    </source>
</evidence>
<dbReference type="STRING" id="86049.A0A1C1D1M4"/>
<sequence>MASHDSTDKIPNFLEAMASIYGPLPSSTDPQLDAWTPPPAAEGHRGRYLWTDGFAVVNFLTLYNLTYETHYLTFARNLITAVHNILGYTRDGTSRLPGTTDDAPLKGGLRIGKHDESGPDGDGQYFHYLTVWMFALNRFTFVTGETWYNEQAISMAAAVLPKFMTNRDAARPRMFWKLSTDLCSRLVLSEGNLDPIDGYVTYKLLQATHSADSDVLKEEIALLKKIVDTKVDSYDSTDTLDLGMTLWTAHWLVPEEEWAVQLSRRALACLKRLTESRHFEDSTKRRLAFREFGTALGVRSVVRGKSDGGGLCREDELVDAEIRNLPDQVCRQWEDAGLVPTPTEQMHGRMAELMPITAVMYASALIPGLMARQS</sequence>
<proteinExistence type="predicted"/>
<organism evidence="1 2">
    <name type="scientific">Cladophialophora carrionii</name>
    <dbReference type="NCBI Taxonomy" id="86049"/>
    <lineage>
        <taxon>Eukaryota</taxon>
        <taxon>Fungi</taxon>
        <taxon>Dikarya</taxon>
        <taxon>Ascomycota</taxon>
        <taxon>Pezizomycotina</taxon>
        <taxon>Eurotiomycetes</taxon>
        <taxon>Chaetothyriomycetidae</taxon>
        <taxon>Chaetothyriales</taxon>
        <taxon>Herpotrichiellaceae</taxon>
        <taxon>Cladophialophora</taxon>
    </lineage>
</organism>
<dbReference type="VEuPathDB" id="FungiDB:CLCR_11443"/>
<keyword evidence="2" id="KW-1185">Reference proteome</keyword>
<dbReference type="VEuPathDB" id="FungiDB:G647_04867"/>
<reference evidence="2" key="1">
    <citation type="submission" date="2015-07" db="EMBL/GenBank/DDBJ databases">
        <authorList>
            <person name="Teixeira M.M."/>
            <person name="Souza R.C."/>
            <person name="Almeida L.G."/>
            <person name="Vicente V.A."/>
            <person name="de Hoog S."/>
            <person name="Bocca A.L."/>
            <person name="de Almeida S.R."/>
            <person name="Vasconcelos A.T."/>
            <person name="Felipe M.S."/>
        </authorList>
    </citation>
    <scope>NUCLEOTIDE SEQUENCE [LARGE SCALE GENOMIC DNA]</scope>
    <source>
        <strain evidence="2">KSF</strain>
    </source>
</reference>